<dbReference type="EnsemblPlants" id="Pp3c12_16570V3.2">
    <property type="protein sequence ID" value="PAC:32972674.CDS.1"/>
    <property type="gene ID" value="Pp3c12_16570"/>
</dbReference>
<dbReference type="EnsemblPlants" id="Pp3c12_16570V3.1">
    <property type="protein sequence ID" value="PAC:32972673.CDS.1"/>
    <property type="gene ID" value="Pp3c12_16570"/>
</dbReference>
<reference evidence="2" key="3">
    <citation type="submission" date="2020-12" db="UniProtKB">
        <authorList>
            <consortium name="EnsemblPlants"/>
        </authorList>
    </citation>
    <scope>IDENTIFICATION</scope>
</reference>
<gene>
    <name evidence="1" type="ORF">PHYPA_016370</name>
</gene>
<keyword evidence="3" id="KW-1185">Reference proteome</keyword>
<evidence type="ECO:0000313" key="2">
    <source>
        <dbReference type="EnsemblPlants" id="PAC:32972673.CDS.1"/>
    </source>
</evidence>
<accession>A0A2K1JR29</accession>
<evidence type="ECO:0000313" key="3">
    <source>
        <dbReference type="Proteomes" id="UP000006727"/>
    </source>
</evidence>
<organism evidence="1">
    <name type="scientific">Physcomitrium patens</name>
    <name type="common">Spreading-leaved earth moss</name>
    <name type="synonym">Physcomitrella patens</name>
    <dbReference type="NCBI Taxonomy" id="3218"/>
    <lineage>
        <taxon>Eukaryota</taxon>
        <taxon>Viridiplantae</taxon>
        <taxon>Streptophyta</taxon>
        <taxon>Embryophyta</taxon>
        <taxon>Bryophyta</taxon>
        <taxon>Bryophytina</taxon>
        <taxon>Bryopsida</taxon>
        <taxon>Funariidae</taxon>
        <taxon>Funariales</taxon>
        <taxon>Funariaceae</taxon>
        <taxon>Physcomitrium</taxon>
    </lineage>
</organism>
<dbReference type="InParanoid" id="A0A2K1JR29"/>
<protein>
    <submittedName>
        <fullName evidence="1 2">Uncharacterized protein</fullName>
    </submittedName>
</protein>
<proteinExistence type="predicted"/>
<reference evidence="1 3" key="2">
    <citation type="journal article" date="2018" name="Plant J.">
        <title>The Physcomitrella patens chromosome-scale assembly reveals moss genome structure and evolution.</title>
        <authorList>
            <person name="Lang D."/>
            <person name="Ullrich K.K."/>
            <person name="Murat F."/>
            <person name="Fuchs J."/>
            <person name="Jenkins J."/>
            <person name="Haas F.B."/>
            <person name="Piednoel M."/>
            <person name="Gundlach H."/>
            <person name="Van Bel M."/>
            <person name="Meyberg R."/>
            <person name="Vives C."/>
            <person name="Morata J."/>
            <person name="Symeonidi A."/>
            <person name="Hiss M."/>
            <person name="Muchero W."/>
            <person name="Kamisugi Y."/>
            <person name="Saleh O."/>
            <person name="Blanc G."/>
            <person name="Decker E.L."/>
            <person name="van Gessel N."/>
            <person name="Grimwood J."/>
            <person name="Hayes R.D."/>
            <person name="Graham S.W."/>
            <person name="Gunter L.E."/>
            <person name="McDaniel S.F."/>
            <person name="Hoernstein S.N.W."/>
            <person name="Larsson A."/>
            <person name="Li F.W."/>
            <person name="Perroud P.F."/>
            <person name="Phillips J."/>
            <person name="Ranjan P."/>
            <person name="Rokshar D.S."/>
            <person name="Rothfels C.J."/>
            <person name="Schneider L."/>
            <person name="Shu S."/>
            <person name="Stevenson D.W."/>
            <person name="Thummler F."/>
            <person name="Tillich M."/>
            <person name="Villarreal Aguilar J.C."/>
            <person name="Widiez T."/>
            <person name="Wong G.K."/>
            <person name="Wymore A."/>
            <person name="Zhang Y."/>
            <person name="Zimmer A.D."/>
            <person name="Quatrano R.S."/>
            <person name="Mayer K.F.X."/>
            <person name="Goodstein D."/>
            <person name="Casacuberta J.M."/>
            <person name="Vandepoele K."/>
            <person name="Reski R."/>
            <person name="Cuming A.C."/>
            <person name="Tuskan G.A."/>
            <person name="Maumus F."/>
            <person name="Salse J."/>
            <person name="Schmutz J."/>
            <person name="Rensing S.A."/>
        </authorList>
    </citation>
    <scope>NUCLEOTIDE SEQUENCE [LARGE SCALE GENOMIC DNA]</scope>
    <source>
        <strain evidence="2 3">cv. Gransden 2004</strain>
    </source>
</reference>
<dbReference type="EMBL" id="ABEU02000012">
    <property type="protein sequence ID" value="PNR43987.1"/>
    <property type="molecule type" value="Genomic_DNA"/>
</dbReference>
<reference evidence="1 3" key="1">
    <citation type="journal article" date="2008" name="Science">
        <title>The Physcomitrella genome reveals evolutionary insights into the conquest of land by plants.</title>
        <authorList>
            <person name="Rensing S."/>
            <person name="Lang D."/>
            <person name="Zimmer A."/>
            <person name="Terry A."/>
            <person name="Salamov A."/>
            <person name="Shapiro H."/>
            <person name="Nishiyama T."/>
            <person name="Perroud P.-F."/>
            <person name="Lindquist E."/>
            <person name="Kamisugi Y."/>
            <person name="Tanahashi T."/>
            <person name="Sakakibara K."/>
            <person name="Fujita T."/>
            <person name="Oishi K."/>
            <person name="Shin-I T."/>
            <person name="Kuroki Y."/>
            <person name="Toyoda A."/>
            <person name="Suzuki Y."/>
            <person name="Hashimoto A."/>
            <person name="Yamaguchi K."/>
            <person name="Sugano A."/>
            <person name="Kohara Y."/>
            <person name="Fujiyama A."/>
            <person name="Anterola A."/>
            <person name="Aoki S."/>
            <person name="Ashton N."/>
            <person name="Barbazuk W.B."/>
            <person name="Barker E."/>
            <person name="Bennetzen J."/>
            <person name="Bezanilla M."/>
            <person name="Blankenship R."/>
            <person name="Cho S.H."/>
            <person name="Dutcher S."/>
            <person name="Estelle M."/>
            <person name="Fawcett J.A."/>
            <person name="Gundlach H."/>
            <person name="Hanada K."/>
            <person name="Heyl A."/>
            <person name="Hicks K.A."/>
            <person name="Hugh J."/>
            <person name="Lohr M."/>
            <person name="Mayer K."/>
            <person name="Melkozernov A."/>
            <person name="Murata T."/>
            <person name="Nelson D."/>
            <person name="Pils B."/>
            <person name="Prigge M."/>
            <person name="Reiss B."/>
            <person name="Renner T."/>
            <person name="Rombauts S."/>
            <person name="Rushton P."/>
            <person name="Sanderfoot A."/>
            <person name="Schween G."/>
            <person name="Shiu S.-H."/>
            <person name="Stueber K."/>
            <person name="Theodoulou F.L."/>
            <person name="Tu H."/>
            <person name="Van de Peer Y."/>
            <person name="Verrier P.J."/>
            <person name="Waters E."/>
            <person name="Wood A."/>
            <person name="Yang L."/>
            <person name="Cove D."/>
            <person name="Cuming A."/>
            <person name="Hasebe M."/>
            <person name="Lucas S."/>
            <person name="Mishler D.B."/>
            <person name="Reski R."/>
            <person name="Grigoriev I."/>
            <person name="Quatrano R.S."/>
            <person name="Boore J.L."/>
        </authorList>
    </citation>
    <scope>NUCLEOTIDE SEQUENCE [LARGE SCALE GENOMIC DNA]</scope>
    <source>
        <strain evidence="2 3">cv. Gransden 2004</strain>
    </source>
</reference>
<evidence type="ECO:0000313" key="1">
    <source>
        <dbReference type="EMBL" id="PNR43987.1"/>
    </source>
</evidence>
<dbReference type="Proteomes" id="UP000006727">
    <property type="component" value="Chromosome 12"/>
</dbReference>
<name>A0A2K1JR29_PHYPA</name>
<dbReference type="Gramene" id="Pp3c12_16570V3.2">
    <property type="protein sequence ID" value="PAC:32972674.CDS.1"/>
    <property type="gene ID" value="Pp3c12_16570"/>
</dbReference>
<dbReference type="AlphaFoldDB" id="A0A2K1JR29"/>
<dbReference type="Gramene" id="Pp3c12_16570V3.1">
    <property type="protein sequence ID" value="PAC:32972673.CDS.1"/>
    <property type="gene ID" value="Pp3c12_16570"/>
</dbReference>
<sequence length="63" mass="7378">MNLEPSNSSSTYDIFQLLHQRGSRRDLHKNEILLSRLSLRFKSQQGRWSCSGALNKWRSLCNL</sequence>